<comment type="similarity">
    <text evidence="1">Belongs to the ComF/GntX family.</text>
</comment>
<dbReference type="EMBL" id="CP016771">
    <property type="protein sequence ID" value="ASY13905.1"/>
    <property type="molecule type" value="Genomic_DNA"/>
</dbReference>
<dbReference type="RefSeq" id="WP_095672879.1">
    <property type="nucleotide sequence ID" value="NZ_CP016771.1"/>
</dbReference>
<dbReference type="PANTHER" id="PTHR47505:SF1">
    <property type="entry name" value="DNA UTILIZATION PROTEIN YHGH"/>
    <property type="match status" value="1"/>
</dbReference>
<gene>
    <name evidence="2" type="ORF">B1s21160_01190</name>
</gene>
<proteinExistence type="inferred from homology"/>
<dbReference type="OrthoDB" id="5244859at2"/>
<dbReference type="InterPro" id="IPR000836">
    <property type="entry name" value="PRTase_dom"/>
</dbReference>
<keyword evidence="2" id="KW-0328">Glycosyltransferase</keyword>
<name>A0A249KB22_9ACTN</name>
<dbReference type="Gene3D" id="3.40.50.2020">
    <property type="match status" value="1"/>
</dbReference>
<dbReference type="CDD" id="cd06223">
    <property type="entry name" value="PRTases_typeI"/>
    <property type="match status" value="1"/>
</dbReference>
<dbReference type="Proteomes" id="UP000217171">
    <property type="component" value="Chromosome"/>
</dbReference>
<keyword evidence="3" id="KW-1185">Reference proteome</keyword>
<dbReference type="InterPro" id="IPR051910">
    <property type="entry name" value="ComF/GntX_DNA_util-trans"/>
</dbReference>
<organism evidence="2 3">
    <name type="scientific">Candidatus Nanopelagicus hibericus</name>
    <dbReference type="NCBI Taxonomy" id="1884915"/>
    <lineage>
        <taxon>Bacteria</taxon>
        <taxon>Bacillati</taxon>
        <taxon>Actinomycetota</taxon>
        <taxon>Actinomycetes</taxon>
        <taxon>Candidatus Nanopelagicales</taxon>
        <taxon>Candidatus Nanopelagicaceae</taxon>
        <taxon>Candidatus Nanopelagicus</taxon>
    </lineage>
</organism>
<dbReference type="GO" id="GO:0016757">
    <property type="term" value="F:glycosyltransferase activity"/>
    <property type="evidence" value="ECO:0007669"/>
    <property type="project" value="UniProtKB-KW"/>
</dbReference>
<sequence>MGESKLYFVANYNPQSARIILAAKEDGNVFCINLLARCIARSIIFALSESFIAQPVAIITIPSSPAAIRRRGRDHISQVAKQVVKNLAVENIPATYSPVIYLSKNIKDQSKLNSRQRTQNLSGAFSVKNCEIPSGDLFLIDDLVTTGASIQEGARALANAKIGITAVITACAVGRNSLIR</sequence>
<evidence type="ECO:0000313" key="3">
    <source>
        <dbReference type="Proteomes" id="UP000217171"/>
    </source>
</evidence>
<dbReference type="InterPro" id="IPR029057">
    <property type="entry name" value="PRTase-like"/>
</dbReference>
<evidence type="ECO:0000313" key="2">
    <source>
        <dbReference type="EMBL" id="ASY13905.1"/>
    </source>
</evidence>
<dbReference type="PANTHER" id="PTHR47505">
    <property type="entry name" value="DNA UTILIZATION PROTEIN YHGH"/>
    <property type="match status" value="1"/>
</dbReference>
<evidence type="ECO:0000256" key="1">
    <source>
        <dbReference type="ARBA" id="ARBA00008007"/>
    </source>
</evidence>
<dbReference type="SUPFAM" id="SSF53271">
    <property type="entry name" value="PRTase-like"/>
    <property type="match status" value="1"/>
</dbReference>
<accession>A0A249KB22</accession>
<keyword evidence="2" id="KW-0808">Transferase</keyword>
<dbReference type="AlphaFoldDB" id="A0A249KB22"/>
<protein>
    <submittedName>
        <fullName evidence="2">Amidophosphoribosyltransferase</fullName>
    </submittedName>
</protein>
<dbReference type="KEGG" id="nhi:B1s21160_01190"/>
<reference evidence="2 3" key="1">
    <citation type="submission" date="2016-07" db="EMBL/GenBank/DDBJ databases">
        <title>High microdiversification within the ubiquitous acI lineage of Actinobacteria.</title>
        <authorList>
            <person name="Neuenschwander S.M."/>
            <person name="Salcher M."/>
            <person name="Ghai R."/>
            <person name="Pernthaler J."/>
        </authorList>
    </citation>
    <scope>NUCLEOTIDE SEQUENCE [LARGE SCALE GENOMIC DNA]</scope>
    <source>
        <strain evidence="2">MMS-21-160</strain>
    </source>
</reference>